<dbReference type="EC" id="3.4.21.4" evidence="5"/>
<dbReference type="SUPFAM" id="SSF50494">
    <property type="entry name" value="Trypsin-like serine proteases"/>
    <property type="match status" value="1"/>
</dbReference>
<sequence length="256" mass="28599">MFLQASFLISLITLSGGTEIAIVGGNEVKPHTRPFMVSIQFGGHHRCGGILIRQDFVLTVAHCLCLKKVSGSGQNFLEVVLGAHNITQNEKTQQRIEVKKYYPHPNYTKNNNDIMLLQLQTKAKLNNYVKVLTLPKKNEKIPANVKCSIAGWGMKRPKGTASDVLYEVTLKVQFNFECKNKWKDHFNSGHMICTVSDGKKAFCQGDSGGPLICDDMPVGLASGTPPERCVDRNYPEIYTKISAFLPWIKDVMNRNI</sequence>
<organism evidence="8 9">
    <name type="scientific">Chanos chanos</name>
    <name type="common">Milkfish</name>
    <name type="synonym">Mugil chanos</name>
    <dbReference type="NCBI Taxonomy" id="29144"/>
    <lineage>
        <taxon>Eukaryota</taxon>
        <taxon>Metazoa</taxon>
        <taxon>Chordata</taxon>
        <taxon>Craniata</taxon>
        <taxon>Vertebrata</taxon>
        <taxon>Euteleostomi</taxon>
        <taxon>Actinopterygii</taxon>
        <taxon>Neopterygii</taxon>
        <taxon>Teleostei</taxon>
        <taxon>Ostariophysi</taxon>
        <taxon>Gonorynchiformes</taxon>
        <taxon>Chanidae</taxon>
        <taxon>Chanos</taxon>
    </lineage>
</organism>
<evidence type="ECO:0000259" key="7">
    <source>
        <dbReference type="PROSITE" id="PS50240"/>
    </source>
</evidence>
<dbReference type="CDD" id="cd00190">
    <property type="entry name" value="Tryp_SPc"/>
    <property type="match status" value="1"/>
</dbReference>
<protein>
    <recommendedName>
        <fullName evidence="5">trypsin</fullName>
        <ecNumber evidence="5">3.4.21.4</ecNumber>
    </recommendedName>
</protein>
<dbReference type="PROSITE" id="PS50240">
    <property type="entry name" value="TRYPSIN_DOM"/>
    <property type="match status" value="1"/>
</dbReference>
<dbReference type="InterPro" id="IPR043504">
    <property type="entry name" value="Peptidase_S1_PA_chymotrypsin"/>
</dbReference>
<evidence type="ECO:0000256" key="3">
    <source>
        <dbReference type="ARBA" id="ARBA00023157"/>
    </source>
</evidence>
<keyword evidence="3" id="KW-1015">Disulfide bond</keyword>
<dbReference type="FunFam" id="2.40.10.10:FF:000005">
    <property type="entry name" value="Serine protease 37"/>
    <property type="match status" value="1"/>
</dbReference>
<dbReference type="PANTHER" id="PTHR24271:SF80">
    <property type="entry name" value="GRANZYME 3, TANDEM DUPLICATE 1-RELATED"/>
    <property type="match status" value="1"/>
</dbReference>
<evidence type="ECO:0000256" key="2">
    <source>
        <dbReference type="ARBA" id="ARBA00023145"/>
    </source>
</evidence>
<dbReference type="InterPro" id="IPR001254">
    <property type="entry name" value="Trypsin_dom"/>
</dbReference>
<evidence type="ECO:0000313" key="8">
    <source>
        <dbReference type="Proteomes" id="UP000504632"/>
    </source>
</evidence>
<gene>
    <name evidence="9" type="primary">LOC115822710</name>
</gene>
<evidence type="ECO:0000256" key="4">
    <source>
        <dbReference type="ARBA" id="ARBA00036320"/>
    </source>
</evidence>
<accession>A0A6J2WAV3</accession>
<evidence type="ECO:0000313" key="9">
    <source>
        <dbReference type="RefSeq" id="XP_030642485.1"/>
    </source>
</evidence>
<reference evidence="9" key="1">
    <citation type="submission" date="2025-08" db="UniProtKB">
        <authorList>
            <consortium name="RefSeq"/>
        </authorList>
    </citation>
    <scope>IDENTIFICATION</scope>
</reference>
<keyword evidence="6" id="KW-0732">Signal</keyword>
<evidence type="ECO:0000256" key="1">
    <source>
        <dbReference type="ARBA" id="ARBA00004239"/>
    </source>
</evidence>
<feature type="chain" id="PRO_5026875155" description="trypsin" evidence="6">
    <location>
        <begin position="18"/>
        <end position="256"/>
    </location>
</feature>
<keyword evidence="8" id="KW-1185">Reference proteome</keyword>
<feature type="signal peptide" evidence="6">
    <location>
        <begin position="1"/>
        <end position="17"/>
    </location>
</feature>
<comment type="catalytic activity">
    <reaction evidence="4">
        <text>Preferential cleavage: Arg-|-Xaa, Lys-|-Xaa.</text>
        <dbReference type="EC" id="3.4.21.4"/>
    </reaction>
</comment>
<feature type="domain" description="Peptidase S1" evidence="7">
    <location>
        <begin position="22"/>
        <end position="253"/>
    </location>
</feature>
<dbReference type="AlphaFoldDB" id="A0A6J2WAV3"/>
<comment type="subcellular location">
    <subcellularLocation>
        <location evidence="1">Secreted</location>
        <location evidence="1">Extracellular space</location>
    </subcellularLocation>
</comment>
<keyword evidence="2" id="KW-0865">Zymogen</keyword>
<evidence type="ECO:0000256" key="5">
    <source>
        <dbReference type="ARBA" id="ARBA00038868"/>
    </source>
</evidence>
<dbReference type="PANTHER" id="PTHR24271">
    <property type="entry name" value="KALLIKREIN-RELATED"/>
    <property type="match status" value="1"/>
</dbReference>
<dbReference type="InParanoid" id="A0A6J2WAV3"/>
<dbReference type="Proteomes" id="UP000504632">
    <property type="component" value="Chromosome 10"/>
</dbReference>
<dbReference type="FunCoup" id="A0A6J2WAV3">
    <property type="interactions" value="801"/>
</dbReference>
<dbReference type="GeneID" id="115822710"/>
<dbReference type="Pfam" id="PF00089">
    <property type="entry name" value="Trypsin"/>
    <property type="match status" value="1"/>
</dbReference>
<dbReference type="GO" id="GO:0006508">
    <property type="term" value="P:proteolysis"/>
    <property type="evidence" value="ECO:0007669"/>
    <property type="project" value="InterPro"/>
</dbReference>
<dbReference type="GO" id="GO:0005576">
    <property type="term" value="C:extracellular region"/>
    <property type="evidence" value="ECO:0007669"/>
    <property type="project" value="UniProtKB-SubCell"/>
</dbReference>
<dbReference type="PRINTS" id="PR00722">
    <property type="entry name" value="CHYMOTRYPSIN"/>
</dbReference>
<dbReference type="InterPro" id="IPR009003">
    <property type="entry name" value="Peptidase_S1_PA"/>
</dbReference>
<dbReference type="SMART" id="SM00020">
    <property type="entry name" value="Tryp_SPc"/>
    <property type="match status" value="1"/>
</dbReference>
<dbReference type="OrthoDB" id="5565075at2759"/>
<name>A0A6J2WAV3_CHACN</name>
<dbReference type="RefSeq" id="XP_030642485.1">
    <property type="nucleotide sequence ID" value="XM_030786625.1"/>
</dbReference>
<dbReference type="InterPro" id="IPR001314">
    <property type="entry name" value="Peptidase_S1A"/>
</dbReference>
<dbReference type="Gene3D" id="2.40.10.10">
    <property type="entry name" value="Trypsin-like serine proteases"/>
    <property type="match status" value="1"/>
</dbReference>
<proteinExistence type="predicted"/>
<evidence type="ECO:0000256" key="6">
    <source>
        <dbReference type="SAM" id="SignalP"/>
    </source>
</evidence>
<dbReference type="GO" id="GO:0004252">
    <property type="term" value="F:serine-type endopeptidase activity"/>
    <property type="evidence" value="ECO:0007669"/>
    <property type="project" value="UniProtKB-EC"/>
</dbReference>